<comment type="caution">
    <text evidence="2">The sequence shown here is derived from an EMBL/GenBank/DDBJ whole genome shotgun (WGS) entry which is preliminary data.</text>
</comment>
<proteinExistence type="predicted"/>
<evidence type="ECO:0000313" key="2">
    <source>
        <dbReference type="EMBL" id="KEF33180.1"/>
    </source>
</evidence>
<dbReference type="EMBL" id="ANIE01000001">
    <property type="protein sequence ID" value="KEF33180.1"/>
    <property type="molecule type" value="Genomic_DNA"/>
</dbReference>
<feature type="transmembrane region" description="Helical" evidence="1">
    <location>
        <begin position="102"/>
        <end position="120"/>
    </location>
</feature>
<organism evidence="2 3">
    <name type="scientific">Marinobacter nitratireducens</name>
    <dbReference type="NCBI Taxonomy" id="1137280"/>
    <lineage>
        <taxon>Bacteria</taxon>
        <taxon>Pseudomonadati</taxon>
        <taxon>Pseudomonadota</taxon>
        <taxon>Gammaproteobacteria</taxon>
        <taxon>Pseudomonadales</taxon>
        <taxon>Marinobacteraceae</taxon>
        <taxon>Marinobacter</taxon>
    </lineage>
</organism>
<dbReference type="AlphaFoldDB" id="A0A072NJ70"/>
<keyword evidence="1" id="KW-0472">Membrane</keyword>
<name>A0A072NJ70_9GAMM</name>
<gene>
    <name evidence="2" type="ORF">D777_00188</name>
</gene>
<dbReference type="PATRIC" id="fig|1137280.3.peg.184"/>
<feature type="transmembrane region" description="Helical" evidence="1">
    <location>
        <begin position="46"/>
        <end position="63"/>
    </location>
</feature>
<keyword evidence="1" id="KW-1133">Transmembrane helix</keyword>
<sequence length="126" mass="13516">MSKLFVLGAAAVFFVYGLLFYVIPLEAFEFVVDGSVTSSSGVTDMRATYGGMSVGIGIILFMLGRNPQTVQLGLVSVFVVMLGMAFGRSVGMTFDGNANHYMYLYLALELAVSFIALFLIKAGKGQ</sequence>
<dbReference type="RefSeq" id="WP_036127742.1">
    <property type="nucleotide sequence ID" value="NZ_ANIE01000001.1"/>
</dbReference>
<dbReference type="OrthoDB" id="6401891at2"/>
<dbReference type="Pfam" id="PF14248">
    <property type="entry name" value="DUF4345"/>
    <property type="match status" value="1"/>
</dbReference>
<dbReference type="Proteomes" id="UP000035057">
    <property type="component" value="Unassembled WGS sequence"/>
</dbReference>
<keyword evidence="1" id="KW-0812">Transmembrane</keyword>
<accession>A0A072NJ70</accession>
<dbReference type="InterPro" id="IPR025597">
    <property type="entry name" value="DUF4345"/>
</dbReference>
<reference evidence="2 3" key="1">
    <citation type="submission" date="2012-12" db="EMBL/GenBank/DDBJ databases">
        <title>Genome assembly of Marinobacter sp. AK21.</title>
        <authorList>
            <person name="Khatri I."/>
            <person name="Kumar R."/>
            <person name="Vaidya B."/>
            <person name="Subramanian S."/>
            <person name="Pinnaka A."/>
        </authorList>
    </citation>
    <scope>NUCLEOTIDE SEQUENCE [LARGE SCALE GENOMIC DNA]</scope>
    <source>
        <strain evidence="2 3">AK21</strain>
    </source>
</reference>
<protein>
    <recommendedName>
        <fullName evidence="4">DUF4345 domain-containing protein</fullName>
    </recommendedName>
</protein>
<evidence type="ECO:0008006" key="4">
    <source>
        <dbReference type="Google" id="ProtNLM"/>
    </source>
</evidence>
<keyword evidence="3" id="KW-1185">Reference proteome</keyword>
<feature type="transmembrane region" description="Helical" evidence="1">
    <location>
        <begin position="70"/>
        <end position="90"/>
    </location>
</feature>
<evidence type="ECO:0000256" key="1">
    <source>
        <dbReference type="SAM" id="Phobius"/>
    </source>
</evidence>
<evidence type="ECO:0000313" key="3">
    <source>
        <dbReference type="Proteomes" id="UP000035057"/>
    </source>
</evidence>